<feature type="domain" description="CMP/dCMP-type deaminase" evidence="1">
    <location>
        <begin position="20"/>
        <end position="124"/>
    </location>
</feature>
<evidence type="ECO:0000259" key="1">
    <source>
        <dbReference type="PROSITE" id="PS51747"/>
    </source>
</evidence>
<keyword evidence="3" id="KW-1185">Reference proteome</keyword>
<dbReference type="PANTHER" id="PTHR11079:SF161">
    <property type="entry name" value="CMP_DCMP-TYPE DEAMINASE DOMAIN-CONTAINING PROTEIN"/>
    <property type="match status" value="1"/>
</dbReference>
<dbReference type="EMBL" id="WOCE01000015">
    <property type="protein sequence ID" value="KAE9598137.1"/>
    <property type="molecule type" value="Genomic_DNA"/>
</dbReference>
<reference evidence="3" key="1">
    <citation type="journal article" date="2020" name="Nat. Commun.">
        <title>Genome sequence of the cluster root forming white lupin.</title>
        <authorList>
            <person name="Hufnagel B."/>
            <person name="Marques A."/>
            <person name="Soriano A."/>
            <person name="Marques L."/>
            <person name="Divol F."/>
            <person name="Doumas P."/>
            <person name="Sallet E."/>
            <person name="Mancinotti D."/>
            <person name="Carrere S."/>
            <person name="Marande W."/>
            <person name="Arribat S."/>
            <person name="Keller J."/>
            <person name="Huneau C."/>
            <person name="Blein T."/>
            <person name="Aime D."/>
            <person name="Laguerre M."/>
            <person name="Taylor J."/>
            <person name="Schubert V."/>
            <person name="Nelson M."/>
            <person name="Geu-Flores F."/>
            <person name="Crespi M."/>
            <person name="Gallardo-Guerrero K."/>
            <person name="Delaux P.-M."/>
            <person name="Salse J."/>
            <person name="Berges H."/>
            <person name="Guyot R."/>
            <person name="Gouzy J."/>
            <person name="Peret B."/>
        </authorList>
    </citation>
    <scope>NUCLEOTIDE SEQUENCE [LARGE SCALE GENOMIC DNA]</scope>
    <source>
        <strain evidence="3">cv. Amiga</strain>
    </source>
</reference>
<dbReference type="InterPro" id="IPR016193">
    <property type="entry name" value="Cytidine_deaminase-like"/>
</dbReference>
<dbReference type="Pfam" id="PF00383">
    <property type="entry name" value="dCMP_cyt_deam_1"/>
    <property type="match status" value="1"/>
</dbReference>
<dbReference type="Proteomes" id="UP000447434">
    <property type="component" value="Chromosome 15"/>
</dbReference>
<gene>
    <name evidence="2" type="ORF">Lalb_Chr15g0077331</name>
</gene>
<dbReference type="PROSITE" id="PS51747">
    <property type="entry name" value="CYT_DCMP_DEAMINASES_2"/>
    <property type="match status" value="1"/>
</dbReference>
<dbReference type="PANTHER" id="PTHR11079">
    <property type="entry name" value="CYTOSINE DEAMINASE FAMILY MEMBER"/>
    <property type="match status" value="1"/>
</dbReference>
<name>A0A6A4PE28_LUPAL</name>
<sequence>MDNLPPPAATTTSTWYTVQDRDDKFLMKAIEEAYRGVECGDGHPFGAVVVRNDGVVVSCHNMVLRNKDPTAHAEITAIREVKVITISLLIQSLLCYLDNLQILFPIIKPFLIDHSFSLLLYLFL</sequence>
<dbReference type="GO" id="GO:0047974">
    <property type="term" value="F:guanosine deaminase activity"/>
    <property type="evidence" value="ECO:0007669"/>
    <property type="project" value="TreeGrafter"/>
</dbReference>
<dbReference type="Gene3D" id="3.40.140.10">
    <property type="entry name" value="Cytidine Deaminase, domain 2"/>
    <property type="match status" value="1"/>
</dbReference>
<protein>
    <submittedName>
        <fullName evidence="2">Putative guanine deaminase</fullName>
    </submittedName>
</protein>
<dbReference type="AlphaFoldDB" id="A0A6A4PE28"/>
<evidence type="ECO:0000313" key="2">
    <source>
        <dbReference type="EMBL" id="KAE9598137.1"/>
    </source>
</evidence>
<accession>A0A6A4PE28</accession>
<dbReference type="InterPro" id="IPR002125">
    <property type="entry name" value="CMP_dCMP_dom"/>
</dbReference>
<organism evidence="2 3">
    <name type="scientific">Lupinus albus</name>
    <name type="common">White lupine</name>
    <name type="synonym">Lupinus termis</name>
    <dbReference type="NCBI Taxonomy" id="3870"/>
    <lineage>
        <taxon>Eukaryota</taxon>
        <taxon>Viridiplantae</taxon>
        <taxon>Streptophyta</taxon>
        <taxon>Embryophyta</taxon>
        <taxon>Tracheophyta</taxon>
        <taxon>Spermatophyta</taxon>
        <taxon>Magnoliopsida</taxon>
        <taxon>eudicotyledons</taxon>
        <taxon>Gunneridae</taxon>
        <taxon>Pentapetalae</taxon>
        <taxon>rosids</taxon>
        <taxon>fabids</taxon>
        <taxon>Fabales</taxon>
        <taxon>Fabaceae</taxon>
        <taxon>Papilionoideae</taxon>
        <taxon>50 kb inversion clade</taxon>
        <taxon>genistoids sensu lato</taxon>
        <taxon>core genistoids</taxon>
        <taxon>Genisteae</taxon>
        <taxon>Lupinus</taxon>
    </lineage>
</organism>
<evidence type="ECO:0000313" key="3">
    <source>
        <dbReference type="Proteomes" id="UP000447434"/>
    </source>
</evidence>
<dbReference type="GO" id="GO:0006152">
    <property type="term" value="P:purine nucleoside catabolic process"/>
    <property type="evidence" value="ECO:0007669"/>
    <property type="project" value="TreeGrafter"/>
</dbReference>
<comment type="caution">
    <text evidence="2">The sequence shown here is derived from an EMBL/GenBank/DDBJ whole genome shotgun (WGS) entry which is preliminary data.</text>
</comment>
<proteinExistence type="predicted"/>
<dbReference type="SUPFAM" id="SSF53927">
    <property type="entry name" value="Cytidine deaminase-like"/>
    <property type="match status" value="1"/>
</dbReference>
<dbReference type="OrthoDB" id="408702at2759"/>